<dbReference type="Gene3D" id="1.25.10.10">
    <property type="entry name" value="Leucine-rich Repeat Variant"/>
    <property type="match status" value="1"/>
</dbReference>
<dbReference type="Pfam" id="PF13646">
    <property type="entry name" value="HEAT_2"/>
    <property type="match status" value="1"/>
</dbReference>
<dbReference type="GO" id="GO:0016740">
    <property type="term" value="F:transferase activity"/>
    <property type="evidence" value="ECO:0007669"/>
    <property type="project" value="UniProtKB-KW"/>
</dbReference>
<keyword evidence="6" id="KW-0808">Transferase</keyword>
<keyword evidence="4" id="KW-0106">Calcium</keyword>
<dbReference type="InterPro" id="IPR017850">
    <property type="entry name" value="Alkaline_phosphatase_core_sf"/>
</dbReference>
<dbReference type="AlphaFoldDB" id="A0A7X1FR21"/>
<dbReference type="Gene3D" id="3.40.720.10">
    <property type="entry name" value="Alkaline Phosphatase, subunit A"/>
    <property type="match status" value="1"/>
</dbReference>
<dbReference type="SUPFAM" id="SSF48371">
    <property type="entry name" value="ARM repeat"/>
    <property type="match status" value="1"/>
</dbReference>
<dbReference type="RefSeq" id="WP_185663669.1">
    <property type="nucleotide sequence ID" value="NZ_JACLAW010000005.1"/>
</dbReference>
<dbReference type="PROSITE" id="PS51318">
    <property type="entry name" value="TAT"/>
    <property type="match status" value="1"/>
</dbReference>
<dbReference type="CDD" id="cd16027">
    <property type="entry name" value="SGSH"/>
    <property type="match status" value="1"/>
</dbReference>
<dbReference type="InterPro" id="IPR050738">
    <property type="entry name" value="Sulfatase"/>
</dbReference>
<dbReference type="Pfam" id="PF00884">
    <property type="entry name" value="Sulfatase"/>
    <property type="match status" value="1"/>
</dbReference>
<sequence length="637" mass="69817">MTDRSRSGLSRRTVLSGMAGLAAAQSVAARAATARERPNILWLVSEDNNPYIGAYGDRIAHTPNIDALAKRGILYRNVYSNAPVCAPTRFTILTGVHSQSAAPANHMRANAKAFGILPTYPEEMRKAGYYCTNNAKTDYNCDVDPKRVWDDSGKAAHYKNRPAGKPFMAVFNTETTHESRMFVVTEGKVKPEDVRVPAYLPDTPEIRRDYASYYNLMERMDGEIGARLAELEAAGLADDTIVFYYSDNGGVLPRSKRYCTDEGLRCGMVVHFPPKWAHLAPASMGSAIEAPVSYVDLAPTVLSLAGAPIPAAMQGKALAGAGATGPQRYAFGMRNRMDERYDFVRTVTDGRYRYIRNYMPFLPLVQNQGFSWLMKSYQNWDELHRAGKLNAVQRRAFEPRSYEEFYDLKADPDGIDNRIADAALAPRIAAMRAALDAEMLRVNDNGFIPESSPLEGYVPSRAKGVYPLRRAMALGQAAARRDPRKLALFRASLADRNEVIRYWGALGLLMLDKAAAPAAGQLAGLMRSDPSGPVRVVAAEALAGLGRSEESVSVLAALLESGSQPIPVRLQALNALTRLGPLARPALPALRAAATVLNEYLPNAANYAIQQLEGTYDPRKPIFDYEGLMRSVGRING</sequence>
<evidence type="ECO:0000256" key="2">
    <source>
        <dbReference type="ARBA" id="ARBA00022723"/>
    </source>
</evidence>
<dbReference type="InterPro" id="IPR000917">
    <property type="entry name" value="Sulfatase_N"/>
</dbReference>
<evidence type="ECO:0000256" key="1">
    <source>
        <dbReference type="ARBA" id="ARBA00008779"/>
    </source>
</evidence>
<comment type="caution">
    <text evidence="6">The sequence shown here is derived from an EMBL/GenBank/DDBJ whole genome shotgun (WGS) entry which is preliminary data.</text>
</comment>
<dbReference type="GO" id="GO:0046872">
    <property type="term" value="F:metal ion binding"/>
    <property type="evidence" value="ECO:0007669"/>
    <property type="project" value="UniProtKB-KW"/>
</dbReference>
<dbReference type="GO" id="GO:0004065">
    <property type="term" value="F:arylsulfatase activity"/>
    <property type="evidence" value="ECO:0007669"/>
    <property type="project" value="TreeGrafter"/>
</dbReference>
<dbReference type="Proteomes" id="UP000566813">
    <property type="component" value="Unassembled WGS sequence"/>
</dbReference>
<keyword evidence="3 6" id="KW-0378">Hydrolase</keyword>
<evidence type="ECO:0000313" key="7">
    <source>
        <dbReference type="Proteomes" id="UP000566813"/>
    </source>
</evidence>
<dbReference type="PANTHER" id="PTHR42693:SF53">
    <property type="entry name" value="ENDO-4-O-SULFATASE"/>
    <property type="match status" value="1"/>
</dbReference>
<dbReference type="PANTHER" id="PTHR42693">
    <property type="entry name" value="ARYLSULFATASE FAMILY MEMBER"/>
    <property type="match status" value="1"/>
</dbReference>
<keyword evidence="7" id="KW-1185">Reference proteome</keyword>
<dbReference type="InterPro" id="IPR024607">
    <property type="entry name" value="Sulfatase_CS"/>
</dbReference>
<feature type="domain" description="Sulfatase N-terminal" evidence="5">
    <location>
        <begin position="38"/>
        <end position="307"/>
    </location>
</feature>
<keyword evidence="2" id="KW-0479">Metal-binding</keyword>
<dbReference type="InterPro" id="IPR011989">
    <property type="entry name" value="ARM-like"/>
</dbReference>
<evidence type="ECO:0000256" key="4">
    <source>
        <dbReference type="ARBA" id="ARBA00022837"/>
    </source>
</evidence>
<dbReference type="PROSITE" id="PS00523">
    <property type="entry name" value="SULFATASE_1"/>
    <property type="match status" value="1"/>
</dbReference>
<proteinExistence type="inferred from homology"/>
<evidence type="ECO:0000256" key="3">
    <source>
        <dbReference type="ARBA" id="ARBA00022801"/>
    </source>
</evidence>
<name>A0A7X1FR21_9SPHN</name>
<dbReference type="EMBL" id="JACLAW010000005">
    <property type="protein sequence ID" value="MBC2665405.1"/>
    <property type="molecule type" value="Genomic_DNA"/>
</dbReference>
<accession>A0A7X1FR21</accession>
<gene>
    <name evidence="6" type="ORF">H7F51_07720</name>
</gene>
<evidence type="ECO:0000259" key="5">
    <source>
        <dbReference type="Pfam" id="PF00884"/>
    </source>
</evidence>
<organism evidence="6 7">
    <name type="scientific">Novosphingobium flavum</name>
    <dbReference type="NCBI Taxonomy" id="1778672"/>
    <lineage>
        <taxon>Bacteria</taxon>
        <taxon>Pseudomonadati</taxon>
        <taxon>Pseudomonadota</taxon>
        <taxon>Alphaproteobacteria</taxon>
        <taxon>Sphingomonadales</taxon>
        <taxon>Sphingomonadaceae</taxon>
        <taxon>Novosphingobium</taxon>
    </lineage>
</organism>
<reference evidence="6 7" key="1">
    <citation type="submission" date="2020-08" db="EMBL/GenBank/DDBJ databases">
        <title>The genome sequence of type strain Novosphingobium flavum NBRC 111647.</title>
        <authorList>
            <person name="Liu Y."/>
        </authorList>
    </citation>
    <scope>NUCLEOTIDE SEQUENCE [LARGE SCALE GENOMIC DNA]</scope>
    <source>
        <strain evidence="6 7">NBRC 111647</strain>
    </source>
</reference>
<evidence type="ECO:0000313" key="6">
    <source>
        <dbReference type="EMBL" id="MBC2665405.1"/>
    </source>
</evidence>
<comment type="similarity">
    <text evidence="1">Belongs to the sulfatase family.</text>
</comment>
<dbReference type="InterPro" id="IPR006311">
    <property type="entry name" value="TAT_signal"/>
</dbReference>
<protein>
    <submittedName>
        <fullName evidence="6">Sulfatase-like hydrolase/transferase</fullName>
    </submittedName>
</protein>
<dbReference type="SUPFAM" id="SSF53649">
    <property type="entry name" value="Alkaline phosphatase-like"/>
    <property type="match status" value="1"/>
</dbReference>
<dbReference type="InterPro" id="IPR016024">
    <property type="entry name" value="ARM-type_fold"/>
</dbReference>